<dbReference type="Gene3D" id="3.40.1180.10">
    <property type="entry name" value="Decaprenyl diphosphate synthase-like"/>
    <property type="match status" value="1"/>
</dbReference>
<dbReference type="Proteomes" id="UP001634393">
    <property type="component" value="Unassembled WGS sequence"/>
</dbReference>
<keyword evidence="1 2" id="KW-0808">Transferase</keyword>
<dbReference type="HAMAP" id="MF_01139">
    <property type="entry name" value="ISPT"/>
    <property type="match status" value="1"/>
</dbReference>
<keyword evidence="4" id="KW-1185">Reference proteome</keyword>
<dbReference type="AlphaFoldDB" id="A0ABD3U6C5"/>
<dbReference type="NCBIfam" id="TIGR00055">
    <property type="entry name" value="uppS"/>
    <property type="match status" value="1"/>
</dbReference>
<reference evidence="3 4" key="1">
    <citation type="submission" date="2024-12" db="EMBL/GenBank/DDBJ databases">
        <title>The unique morphological basis and parallel evolutionary history of personate flowers in Penstemon.</title>
        <authorList>
            <person name="Depatie T.H."/>
            <person name="Wessinger C.A."/>
        </authorList>
    </citation>
    <scope>NUCLEOTIDE SEQUENCE [LARGE SCALE GENOMIC DNA]</scope>
    <source>
        <strain evidence="3">WTNN_2</strain>
        <tissue evidence="3">Leaf</tissue>
    </source>
</reference>
<gene>
    <name evidence="3" type="ORF">ACJIZ3_002427</name>
</gene>
<dbReference type="GO" id="GO:0000287">
    <property type="term" value="F:magnesium ion binding"/>
    <property type="evidence" value="ECO:0007669"/>
    <property type="project" value="UniProtKB-ARBA"/>
</dbReference>
<sequence length="278" mass="31960">MNTLANTLFGNLISFIRRILFCILSVGPIPNHVAFILDGNRRFAKKLNLPEGMGHRVGFQSLISVLRYCFDLGVKYVSVYAFSIDNFKRKPEEVQSIMDLMVEKFNEMVEEESIVYQYSVRVYIIGNLSLLSDNVRLAAEKVMKATSSNNKSNLIICLAYTSTDEIVHATQESCDDKWAKIQSSIDGEMMEGKREGCFVIKVADIERRMYMGVAPDPDILVRTSGETRLSNFLLWQTSNCMLYSPRALWPEIGFLHIAWAFLEFQRTYPYLEKKRKEL</sequence>
<evidence type="ECO:0000313" key="4">
    <source>
        <dbReference type="Proteomes" id="UP001634393"/>
    </source>
</evidence>
<dbReference type="Pfam" id="PF01255">
    <property type="entry name" value="Prenyltransf"/>
    <property type="match status" value="1"/>
</dbReference>
<dbReference type="InterPro" id="IPR036424">
    <property type="entry name" value="UPP_synth-like_sf"/>
</dbReference>
<proteinExistence type="inferred from homology"/>
<organism evidence="3 4">
    <name type="scientific">Penstemon smallii</name>
    <dbReference type="NCBI Taxonomy" id="265156"/>
    <lineage>
        <taxon>Eukaryota</taxon>
        <taxon>Viridiplantae</taxon>
        <taxon>Streptophyta</taxon>
        <taxon>Embryophyta</taxon>
        <taxon>Tracheophyta</taxon>
        <taxon>Spermatophyta</taxon>
        <taxon>Magnoliopsida</taxon>
        <taxon>eudicotyledons</taxon>
        <taxon>Gunneridae</taxon>
        <taxon>Pentapetalae</taxon>
        <taxon>asterids</taxon>
        <taxon>lamiids</taxon>
        <taxon>Lamiales</taxon>
        <taxon>Plantaginaceae</taxon>
        <taxon>Cheloneae</taxon>
        <taxon>Penstemon</taxon>
    </lineage>
</organism>
<dbReference type="GO" id="GO:0005737">
    <property type="term" value="C:cytoplasm"/>
    <property type="evidence" value="ECO:0007669"/>
    <property type="project" value="UniProtKB-ARBA"/>
</dbReference>
<evidence type="ECO:0000256" key="2">
    <source>
        <dbReference type="RuleBase" id="RU363018"/>
    </source>
</evidence>
<comment type="caution">
    <text evidence="3">The sequence shown here is derived from an EMBL/GenBank/DDBJ whole genome shotgun (WGS) entry which is preliminary data.</text>
</comment>
<dbReference type="PROSITE" id="PS01066">
    <property type="entry name" value="UPP_SYNTHASE"/>
    <property type="match status" value="1"/>
</dbReference>
<dbReference type="CDD" id="cd00475">
    <property type="entry name" value="Cis_IPPS"/>
    <property type="match status" value="1"/>
</dbReference>
<evidence type="ECO:0000313" key="3">
    <source>
        <dbReference type="EMBL" id="KAL3845024.1"/>
    </source>
</evidence>
<dbReference type="EC" id="2.5.1.-" evidence="2"/>
<dbReference type="SUPFAM" id="SSF64005">
    <property type="entry name" value="Undecaprenyl diphosphate synthase"/>
    <property type="match status" value="1"/>
</dbReference>
<dbReference type="InterPro" id="IPR018520">
    <property type="entry name" value="UPP_synth-like_CS"/>
</dbReference>
<accession>A0ABD3U6C5</accession>
<dbReference type="PANTHER" id="PTHR10291">
    <property type="entry name" value="DEHYDRODOLICHYL DIPHOSPHATE SYNTHASE FAMILY MEMBER"/>
    <property type="match status" value="1"/>
</dbReference>
<dbReference type="PANTHER" id="PTHR10291:SF32">
    <property type="entry name" value="ALKYL TRANSFERASE"/>
    <property type="match status" value="1"/>
</dbReference>
<keyword evidence="2" id="KW-0812">Transmembrane</keyword>
<name>A0ABD3U6C5_9LAMI</name>
<feature type="transmembrane region" description="Helical" evidence="2">
    <location>
        <begin position="15"/>
        <end position="37"/>
    </location>
</feature>
<protein>
    <recommendedName>
        <fullName evidence="2">Alkyl transferase</fullName>
        <ecNumber evidence="2">2.5.1.-</ecNumber>
    </recommendedName>
</protein>
<keyword evidence="2" id="KW-1133">Transmembrane helix</keyword>
<evidence type="ECO:0000256" key="1">
    <source>
        <dbReference type="ARBA" id="ARBA00022679"/>
    </source>
</evidence>
<keyword evidence="2" id="KW-0472">Membrane</keyword>
<dbReference type="InterPro" id="IPR001441">
    <property type="entry name" value="UPP_synth-like"/>
</dbReference>
<dbReference type="EMBL" id="JBJXBP010000002">
    <property type="protein sequence ID" value="KAL3845024.1"/>
    <property type="molecule type" value="Genomic_DNA"/>
</dbReference>
<dbReference type="GO" id="GO:0004659">
    <property type="term" value="F:prenyltransferase activity"/>
    <property type="evidence" value="ECO:0007669"/>
    <property type="project" value="UniProtKB-ARBA"/>
</dbReference>
<comment type="similarity">
    <text evidence="2">Belongs to the UPP synthase family.</text>
</comment>